<keyword evidence="10" id="KW-1185">Reference proteome</keyword>
<evidence type="ECO:0000256" key="7">
    <source>
        <dbReference type="SAM" id="Phobius"/>
    </source>
</evidence>
<dbReference type="RefSeq" id="WP_317047222.1">
    <property type="nucleotide sequence ID" value="NZ_QGDO01000001.1"/>
</dbReference>
<evidence type="ECO:0000256" key="6">
    <source>
        <dbReference type="ARBA" id="ARBA00023136"/>
    </source>
</evidence>
<keyword evidence="5 7" id="KW-1133">Transmembrane helix</keyword>
<feature type="transmembrane region" description="Helical" evidence="7">
    <location>
        <begin position="61"/>
        <end position="82"/>
    </location>
</feature>
<comment type="caution">
    <text evidence="9">The sequence shown here is derived from an EMBL/GenBank/DDBJ whole genome shotgun (WGS) entry which is preliminary data.</text>
</comment>
<gene>
    <name evidence="9" type="ORF">BC781_101634</name>
</gene>
<dbReference type="Pfam" id="PF03458">
    <property type="entry name" value="Gly_transporter"/>
    <property type="match status" value="2"/>
</dbReference>
<accession>A0A315ZHU1</accession>
<dbReference type="InterPro" id="IPR005115">
    <property type="entry name" value="Gly_transporter"/>
</dbReference>
<dbReference type="PANTHER" id="PTHR30506">
    <property type="entry name" value="INNER MEMBRANE PROTEIN"/>
    <property type="match status" value="1"/>
</dbReference>
<dbReference type="Proteomes" id="UP000245535">
    <property type="component" value="Unassembled WGS sequence"/>
</dbReference>
<evidence type="ECO:0000256" key="3">
    <source>
        <dbReference type="ARBA" id="ARBA00022475"/>
    </source>
</evidence>
<evidence type="ECO:0000256" key="4">
    <source>
        <dbReference type="ARBA" id="ARBA00022692"/>
    </source>
</evidence>
<name>A0A315ZHU1_SEDFL</name>
<reference evidence="9 10" key="1">
    <citation type="submission" date="2018-03" db="EMBL/GenBank/DDBJ databases">
        <title>Genomic Encyclopedia of Archaeal and Bacterial Type Strains, Phase II (KMG-II): from individual species to whole genera.</title>
        <authorList>
            <person name="Goeker M."/>
        </authorList>
    </citation>
    <scope>NUCLEOTIDE SEQUENCE [LARGE SCALE GENOMIC DNA]</scope>
    <source>
        <strain evidence="9 10">DSM 28229</strain>
    </source>
</reference>
<feature type="transmembrane region" description="Helical" evidence="7">
    <location>
        <begin position="171"/>
        <end position="192"/>
    </location>
</feature>
<feature type="transmembrane region" description="Helical" evidence="7">
    <location>
        <begin position="114"/>
        <end position="135"/>
    </location>
</feature>
<keyword evidence="6 7" id="KW-0472">Membrane</keyword>
<comment type="subcellular location">
    <subcellularLocation>
        <location evidence="1">Cell membrane</location>
        <topology evidence="1">Multi-pass membrane protein</topology>
    </subcellularLocation>
</comment>
<evidence type="ECO:0000256" key="1">
    <source>
        <dbReference type="ARBA" id="ARBA00004651"/>
    </source>
</evidence>
<dbReference type="PANTHER" id="PTHR30506:SF3">
    <property type="entry name" value="UPF0126 INNER MEMBRANE PROTEIN YADS-RELATED"/>
    <property type="match status" value="1"/>
</dbReference>
<proteinExistence type="inferred from homology"/>
<evidence type="ECO:0000256" key="5">
    <source>
        <dbReference type="ARBA" id="ARBA00022989"/>
    </source>
</evidence>
<keyword evidence="4 7" id="KW-0812">Transmembrane</keyword>
<dbReference type="AlphaFoldDB" id="A0A315ZHU1"/>
<feature type="transmembrane region" description="Helical" evidence="7">
    <location>
        <begin position="89"/>
        <end position="108"/>
    </location>
</feature>
<feature type="domain" description="Glycine transporter" evidence="8">
    <location>
        <begin position="90"/>
        <end position="162"/>
    </location>
</feature>
<organism evidence="9 10">
    <name type="scientific">Sediminitomix flava</name>
    <dbReference type="NCBI Taxonomy" id="379075"/>
    <lineage>
        <taxon>Bacteria</taxon>
        <taxon>Pseudomonadati</taxon>
        <taxon>Bacteroidota</taxon>
        <taxon>Cytophagia</taxon>
        <taxon>Cytophagales</taxon>
        <taxon>Flammeovirgaceae</taxon>
        <taxon>Sediminitomix</taxon>
    </lineage>
</organism>
<evidence type="ECO:0000259" key="8">
    <source>
        <dbReference type="Pfam" id="PF03458"/>
    </source>
</evidence>
<feature type="transmembrane region" description="Helical" evidence="7">
    <location>
        <begin position="6"/>
        <end position="22"/>
    </location>
</feature>
<protein>
    <submittedName>
        <fullName evidence="9">Putative membrane protein YeiH</fullName>
    </submittedName>
</protein>
<keyword evidence="3" id="KW-1003">Cell membrane</keyword>
<evidence type="ECO:0000313" key="10">
    <source>
        <dbReference type="Proteomes" id="UP000245535"/>
    </source>
</evidence>
<dbReference type="EMBL" id="QGDO01000001">
    <property type="protein sequence ID" value="PWJ44284.1"/>
    <property type="molecule type" value="Genomic_DNA"/>
</dbReference>
<feature type="transmembrane region" description="Helical" evidence="7">
    <location>
        <begin position="29"/>
        <end position="49"/>
    </location>
</feature>
<evidence type="ECO:0000313" key="9">
    <source>
        <dbReference type="EMBL" id="PWJ44284.1"/>
    </source>
</evidence>
<sequence length="215" mass="23874">MIYYLDIVGTFAFAVSGTLAAADRKMDIFGALFLAAVTAIGGGTVRDLLLDAHPIVWTVDYNYLWVITLAVIFTILFQKWVFRLRKTLFFFDTVGIGVFTIIGLEKALSYDVFFGAAVILGIFSAVLGGIIRDTLCGESPLIFKKEIYATPCLLGGLLYASMRHYGIENPYLTYISVLFIMSIRFLAVRYHLALPQLSNEGLEKNEHSGKKSSDN</sequence>
<comment type="similarity">
    <text evidence="2">Belongs to the UPF0126 family.</text>
</comment>
<feature type="domain" description="Glycine transporter" evidence="8">
    <location>
        <begin position="4"/>
        <end position="78"/>
    </location>
</feature>
<dbReference type="GO" id="GO:0005886">
    <property type="term" value="C:plasma membrane"/>
    <property type="evidence" value="ECO:0007669"/>
    <property type="project" value="UniProtKB-SubCell"/>
</dbReference>
<evidence type="ECO:0000256" key="2">
    <source>
        <dbReference type="ARBA" id="ARBA00008193"/>
    </source>
</evidence>